<feature type="binding site" evidence="5">
    <location>
        <begin position="83"/>
        <end position="86"/>
    </location>
    <ligand>
        <name>AMP</name>
        <dbReference type="ChEBI" id="CHEBI:456215"/>
    </ligand>
</feature>
<reference evidence="9 10" key="1">
    <citation type="submission" date="2017-11" db="EMBL/GenBank/DDBJ databases">
        <title>Genome sequence of Mesoplasma corruscae ELCA-2 (ATCC 49579).</title>
        <authorList>
            <person name="Lo W.-S."/>
            <person name="Kuo C.-H."/>
        </authorList>
    </citation>
    <scope>NUCLEOTIDE SEQUENCE [LARGE SCALE GENOMIC DNA]</scope>
    <source>
        <strain evidence="9 10">ELCA-2</strain>
    </source>
</reference>
<feature type="binding site" evidence="5">
    <location>
        <position position="125"/>
    </location>
    <ligand>
        <name>ATP</name>
        <dbReference type="ChEBI" id="CHEBI:30616"/>
    </ligand>
</feature>
<dbReference type="PRINTS" id="PR00094">
    <property type="entry name" value="ADENYLTKNASE"/>
</dbReference>
<dbReference type="SUPFAM" id="SSF52540">
    <property type="entry name" value="P-loop containing nucleoside triphosphate hydrolases"/>
    <property type="match status" value="1"/>
</dbReference>
<dbReference type="CDD" id="cd01428">
    <property type="entry name" value="ADK"/>
    <property type="match status" value="1"/>
</dbReference>
<keyword evidence="5" id="KW-0479">Metal-binding</keyword>
<dbReference type="PROSITE" id="PS00113">
    <property type="entry name" value="ADENYLATE_KINASE"/>
    <property type="match status" value="1"/>
</dbReference>
<comment type="subcellular location">
    <subcellularLocation>
        <location evidence="5 7">Cytoplasm</location>
    </subcellularLocation>
</comment>
<evidence type="ECO:0000259" key="8">
    <source>
        <dbReference type="Pfam" id="PF05191"/>
    </source>
</evidence>
<evidence type="ECO:0000256" key="2">
    <source>
        <dbReference type="ARBA" id="ARBA00022727"/>
    </source>
</evidence>
<keyword evidence="1 5" id="KW-0808">Transferase</keyword>
<feature type="binding site" evidence="5">
    <location>
        <position position="199"/>
    </location>
    <ligand>
        <name>ATP</name>
        <dbReference type="ChEBI" id="CHEBI:30616"/>
    </ligand>
</feature>
<dbReference type="InterPro" id="IPR000850">
    <property type="entry name" value="Adenylat/UMP-CMP_kin"/>
</dbReference>
<evidence type="ECO:0000256" key="3">
    <source>
        <dbReference type="ARBA" id="ARBA00022741"/>
    </source>
</evidence>
<feature type="binding site" evidence="5">
    <location>
        <position position="148"/>
    </location>
    <ligand>
        <name>Zn(2+)</name>
        <dbReference type="ChEBI" id="CHEBI:29105"/>
        <note>structural</note>
    </ligand>
</feature>
<dbReference type="EC" id="2.7.4.3" evidence="5 7"/>
<dbReference type="InterPro" id="IPR027417">
    <property type="entry name" value="P-loop_NTPase"/>
</dbReference>
<comment type="catalytic activity">
    <reaction evidence="5 7">
        <text>AMP + ATP = 2 ADP</text>
        <dbReference type="Rhea" id="RHEA:12973"/>
        <dbReference type="ChEBI" id="CHEBI:30616"/>
        <dbReference type="ChEBI" id="CHEBI:456215"/>
        <dbReference type="ChEBI" id="CHEBI:456216"/>
        <dbReference type="EC" id="2.7.4.3"/>
    </reaction>
</comment>
<evidence type="ECO:0000256" key="5">
    <source>
        <dbReference type="HAMAP-Rule" id="MF_00235"/>
    </source>
</evidence>
<evidence type="ECO:0000256" key="6">
    <source>
        <dbReference type="RuleBase" id="RU003330"/>
    </source>
</evidence>
<dbReference type="InterPro" id="IPR033690">
    <property type="entry name" value="Adenylat_kinase_CS"/>
</dbReference>
<feature type="binding site" evidence="5">
    <location>
        <begin position="10"/>
        <end position="15"/>
    </location>
    <ligand>
        <name>ATP</name>
        <dbReference type="ChEBI" id="CHEBI:30616"/>
    </ligand>
</feature>
<dbReference type="HAMAP" id="MF_00235">
    <property type="entry name" value="Adenylate_kinase_Adk"/>
    <property type="match status" value="1"/>
</dbReference>
<dbReference type="GO" id="GO:0004017">
    <property type="term" value="F:AMP kinase activity"/>
    <property type="evidence" value="ECO:0007669"/>
    <property type="project" value="UniProtKB-UniRule"/>
</dbReference>
<feature type="binding site" evidence="5">
    <location>
        <position position="31"/>
    </location>
    <ligand>
        <name>AMP</name>
        <dbReference type="ChEBI" id="CHEBI:456215"/>
    </ligand>
</feature>
<feature type="binding site" evidence="5">
    <location>
        <position position="131"/>
    </location>
    <ligand>
        <name>Zn(2+)</name>
        <dbReference type="ChEBI" id="CHEBI:29105"/>
        <note>structural</note>
    </ligand>
</feature>
<feature type="binding site" evidence="5">
    <location>
        <begin position="134"/>
        <end position="135"/>
    </location>
    <ligand>
        <name>ATP</name>
        <dbReference type="ChEBI" id="CHEBI:30616"/>
    </ligand>
</feature>
<feature type="binding site" evidence="5">
    <location>
        <position position="90"/>
    </location>
    <ligand>
        <name>AMP</name>
        <dbReference type="ChEBI" id="CHEBI:456215"/>
    </ligand>
</feature>
<proteinExistence type="inferred from homology"/>
<gene>
    <name evidence="5 9" type="primary">adk</name>
    <name evidence="9" type="ORF">MCORR_v1c01560</name>
</gene>
<dbReference type="UniPathway" id="UPA00588">
    <property type="reaction ID" value="UER00649"/>
</dbReference>
<dbReference type="GO" id="GO:0044209">
    <property type="term" value="P:AMP salvage"/>
    <property type="evidence" value="ECO:0007669"/>
    <property type="project" value="UniProtKB-UniRule"/>
</dbReference>
<sequence length="212" mass="23825">MNIMLLGAPGCGKGTLAEKLINKKGFTQLSTGDLMRKEISKKSVLGIQCIKYINAGKLVPDEVTNGIVKEFLKEKHNGLIFDGYPRTLNQAKALEEILKELGSSISKIIYIDVAKEVLLSRISGRLICPTCKISYHTINRKPKIKWICDKDQTELIRRVDDEPNKVEVRLKAYAKQTAPLIKYFSTNSGFLKIVDSGTLTPEETYKKVMETF</sequence>
<dbReference type="Gene3D" id="3.40.50.300">
    <property type="entry name" value="P-loop containing nucleotide triphosphate hydrolases"/>
    <property type="match status" value="1"/>
</dbReference>
<feature type="binding site" evidence="5">
    <location>
        <begin position="57"/>
        <end position="59"/>
    </location>
    <ligand>
        <name>AMP</name>
        <dbReference type="ChEBI" id="CHEBI:456215"/>
    </ligand>
</feature>
<dbReference type="PANTHER" id="PTHR23359">
    <property type="entry name" value="NUCLEOTIDE KINASE"/>
    <property type="match status" value="1"/>
</dbReference>
<dbReference type="InterPro" id="IPR007862">
    <property type="entry name" value="Adenylate_kinase_lid-dom"/>
</dbReference>
<dbReference type="AlphaFoldDB" id="A0A2S5RGV2"/>
<dbReference type="OrthoDB" id="9805030at2"/>
<dbReference type="Pfam" id="PF00406">
    <property type="entry name" value="ADK"/>
    <property type="match status" value="1"/>
</dbReference>
<dbReference type="SUPFAM" id="SSF57774">
    <property type="entry name" value="Microbial and mitochondrial ADK, insert 'zinc finger' domain"/>
    <property type="match status" value="1"/>
</dbReference>
<keyword evidence="5" id="KW-0963">Cytoplasm</keyword>
<dbReference type="Proteomes" id="UP000239785">
    <property type="component" value="Unassembled WGS sequence"/>
</dbReference>
<name>A0A2S5RGV2_9MOLU</name>
<dbReference type="InterPro" id="IPR036193">
    <property type="entry name" value="ADK_active_lid_dom_sf"/>
</dbReference>
<keyword evidence="3 5" id="KW-0547">Nucleotide-binding</keyword>
<feature type="binding site" evidence="5">
    <location>
        <position position="158"/>
    </location>
    <ligand>
        <name>AMP</name>
        <dbReference type="ChEBI" id="CHEBI:456215"/>
    </ligand>
</feature>
<dbReference type="GO" id="GO:0008270">
    <property type="term" value="F:zinc ion binding"/>
    <property type="evidence" value="ECO:0007669"/>
    <property type="project" value="UniProtKB-UniRule"/>
</dbReference>
<comment type="function">
    <text evidence="5">Catalyzes the reversible transfer of the terminal phosphate group between ATP and AMP. Plays an important role in cellular energy homeostasis and in adenine nucleotide metabolism.</text>
</comment>
<evidence type="ECO:0000313" key="10">
    <source>
        <dbReference type="Proteomes" id="UP000239785"/>
    </source>
</evidence>
<protein>
    <recommendedName>
        <fullName evidence="5 7">Adenylate kinase</fullName>
        <shortName evidence="5">AK</shortName>
        <ecNumber evidence="5 7">2.7.4.3</ecNumber>
    </recommendedName>
    <alternativeName>
        <fullName evidence="5">ATP-AMP transphosphorylase</fullName>
    </alternativeName>
    <alternativeName>
        <fullName evidence="5">ATP:AMP phosphotransferase</fullName>
    </alternativeName>
    <alternativeName>
        <fullName evidence="5">Adenylate monophosphate kinase</fullName>
    </alternativeName>
</protein>
<feature type="domain" description="Adenylate kinase active site lid" evidence="8">
    <location>
        <begin position="125"/>
        <end position="160"/>
    </location>
</feature>
<keyword evidence="2 5" id="KW-0545">Nucleotide biosynthesis</keyword>
<feature type="region of interest" description="LID" evidence="5">
    <location>
        <begin position="124"/>
        <end position="161"/>
    </location>
</feature>
<keyword evidence="4 5" id="KW-0418">Kinase</keyword>
<dbReference type="InterPro" id="IPR006259">
    <property type="entry name" value="Adenyl_kin_sub"/>
</dbReference>
<comment type="subunit">
    <text evidence="5 7">Monomer.</text>
</comment>
<organism evidence="9 10">
    <name type="scientific">Mesoplasma corruscae</name>
    <dbReference type="NCBI Taxonomy" id="216874"/>
    <lineage>
        <taxon>Bacteria</taxon>
        <taxon>Bacillati</taxon>
        <taxon>Mycoplasmatota</taxon>
        <taxon>Mollicutes</taxon>
        <taxon>Entomoplasmatales</taxon>
        <taxon>Entomoplasmataceae</taxon>
        <taxon>Mesoplasma</taxon>
    </lineage>
</organism>
<feature type="binding site" evidence="5">
    <location>
        <position position="151"/>
    </location>
    <ligand>
        <name>Zn(2+)</name>
        <dbReference type="ChEBI" id="CHEBI:29105"/>
        <note>structural</note>
    </ligand>
</feature>
<dbReference type="EMBL" id="PHNF01000001">
    <property type="protein sequence ID" value="PPE06528.1"/>
    <property type="molecule type" value="Genomic_DNA"/>
</dbReference>
<feature type="binding site" evidence="5">
    <location>
        <position position="169"/>
    </location>
    <ligand>
        <name>AMP</name>
        <dbReference type="ChEBI" id="CHEBI:456215"/>
    </ligand>
</feature>
<dbReference type="GO" id="GO:0005737">
    <property type="term" value="C:cytoplasm"/>
    <property type="evidence" value="ECO:0007669"/>
    <property type="project" value="UniProtKB-SubCell"/>
</dbReference>
<dbReference type="NCBIfam" id="TIGR01351">
    <property type="entry name" value="adk"/>
    <property type="match status" value="1"/>
</dbReference>
<feature type="region of interest" description="NMP" evidence="5">
    <location>
        <begin position="30"/>
        <end position="59"/>
    </location>
</feature>
<evidence type="ECO:0000256" key="7">
    <source>
        <dbReference type="RuleBase" id="RU003331"/>
    </source>
</evidence>
<dbReference type="RefSeq" id="WP_104207737.1">
    <property type="nucleotide sequence ID" value="NZ_PHNF01000001.1"/>
</dbReference>
<evidence type="ECO:0000256" key="1">
    <source>
        <dbReference type="ARBA" id="ARBA00022679"/>
    </source>
</evidence>
<evidence type="ECO:0000256" key="4">
    <source>
        <dbReference type="ARBA" id="ARBA00022777"/>
    </source>
</evidence>
<dbReference type="GO" id="GO:0005524">
    <property type="term" value="F:ATP binding"/>
    <property type="evidence" value="ECO:0007669"/>
    <property type="project" value="UniProtKB-UniRule"/>
</dbReference>
<feature type="binding site" evidence="5">
    <location>
        <position position="128"/>
    </location>
    <ligand>
        <name>Zn(2+)</name>
        <dbReference type="ChEBI" id="CHEBI:29105"/>
        <note>structural</note>
    </ligand>
</feature>
<keyword evidence="5" id="KW-0862">Zinc</keyword>
<keyword evidence="10" id="KW-1185">Reference proteome</keyword>
<dbReference type="Pfam" id="PF05191">
    <property type="entry name" value="ADK_lid"/>
    <property type="match status" value="1"/>
</dbReference>
<comment type="similarity">
    <text evidence="5 6">Belongs to the adenylate kinase family.</text>
</comment>
<comment type="pathway">
    <text evidence="5">Purine metabolism; AMP biosynthesis via salvage pathway; AMP from ADP: step 1/1.</text>
</comment>
<comment type="domain">
    <text evidence="5">Consists of three domains, a large central CORE domain and two small peripheral domains, NMPbind and LID, which undergo movements during catalysis. The LID domain closes over the site of phosphoryl transfer upon ATP binding. Assembling and dissambling the active center during each catalytic cycle provides an effective means to prevent ATP hydrolysis. Some bacteria have evolved a zinc-coordinating structure that stabilizes the LID domain.</text>
</comment>
<accession>A0A2S5RGV2</accession>
<feature type="binding site" evidence="5">
    <location>
        <position position="36"/>
    </location>
    <ligand>
        <name>AMP</name>
        <dbReference type="ChEBI" id="CHEBI:456215"/>
    </ligand>
</feature>
<keyword evidence="5 7" id="KW-0067">ATP-binding</keyword>
<evidence type="ECO:0000313" key="9">
    <source>
        <dbReference type="EMBL" id="PPE06528.1"/>
    </source>
</evidence>
<comment type="caution">
    <text evidence="9">The sequence shown here is derived from an EMBL/GenBank/DDBJ whole genome shotgun (WGS) entry which is preliminary data.</text>
</comment>